<sequence length="313" mass="34055">MLILIAGISGNLGKYLAEHGLAKGNQIRGFGRTPSKLAPNILARLESFVQCDHYTDRAALQRAVAGVDAVICSYASHPDAILDAQLALLRAVEEAGIKVYHAHSWNSDWRKIGFGEFEHYDAYLSFRRQVDLSSGVKPVYVFTGILGEFAVSEMVGIAHIGKNKGGGDGKEITTLRYWGDGTAKWDFTYLSDAARFSIELLMTDKSVQAGHGGFFSIHSASASALDLAKAYEKLHPGETLALESLGGLPELDQGLVEARATTDLHNYFSFGNFFIQAAAIRGTWKLDDPVNVGVPDAVERLFDSQIAIPDDYL</sequence>
<dbReference type="EMBL" id="JAULSN010000010">
    <property type="protein sequence ID" value="KAK3362190.1"/>
    <property type="molecule type" value="Genomic_DNA"/>
</dbReference>
<dbReference type="Proteomes" id="UP001287356">
    <property type="component" value="Unassembled WGS sequence"/>
</dbReference>
<evidence type="ECO:0000256" key="2">
    <source>
        <dbReference type="ARBA" id="ARBA00023002"/>
    </source>
</evidence>
<dbReference type="InterPro" id="IPR036291">
    <property type="entry name" value="NAD(P)-bd_dom_sf"/>
</dbReference>
<dbReference type="PANTHER" id="PTHR47706:SF9">
    <property type="entry name" value="NMRA-LIKE DOMAIN-CONTAINING PROTEIN-RELATED"/>
    <property type="match status" value="1"/>
</dbReference>
<feature type="domain" description="NmrA-like" evidence="3">
    <location>
        <begin position="2"/>
        <end position="234"/>
    </location>
</feature>
<protein>
    <recommendedName>
        <fullName evidence="3">NmrA-like domain-containing protein</fullName>
    </recommendedName>
</protein>
<dbReference type="AlphaFoldDB" id="A0AAE0JV99"/>
<gene>
    <name evidence="4" type="ORF">B0T24DRAFT_690945</name>
</gene>
<evidence type="ECO:0000313" key="4">
    <source>
        <dbReference type="EMBL" id="KAK3362190.1"/>
    </source>
</evidence>
<name>A0AAE0JV99_9PEZI</name>
<evidence type="ECO:0000313" key="5">
    <source>
        <dbReference type="Proteomes" id="UP001287356"/>
    </source>
</evidence>
<keyword evidence="1" id="KW-0521">NADP</keyword>
<dbReference type="PANTHER" id="PTHR47706">
    <property type="entry name" value="NMRA-LIKE FAMILY PROTEIN"/>
    <property type="match status" value="1"/>
</dbReference>
<dbReference type="InterPro" id="IPR008030">
    <property type="entry name" value="NmrA-like"/>
</dbReference>
<accession>A0AAE0JV99</accession>
<dbReference type="GO" id="GO:0016491">
    <property type="term" value="F:oxidoreductase activity"/>
    <property type="evidence" value="ECO:0007669"/>
    <property type="project" value="UniProtKB-KW"/>
</dbReference>
<dbReference type="InterPro" id="IPR051609">
    <property type="entry name" value="NmrA/Isoflavone_reductase-like"/>
</dbReference>
<dbReference type="SUPFAM" id="SSF51735">
    <property type="entry name" value="NAD(P)-binding Rossmann-fold domains"/>
    <property type="match status" value="1"/>
</dbReference>
<proteinExistence type="predicted"/>
<keyword evidence="5" id="KW-1185">Reference proteome</keyword>
<organism evidence="4 5">
    <name type="scientific">Lasiosphaeria ovina</name>
    <dbReference type="NCBI Taxonomy" id="92902"/>
    <lineage>
        <taxon>Eukaryota</taxon>
        <taxon>Fungi</taxon>
        <taxon>Dikarya</taxon>
        <taxon>Ascomycota</taxon>
        <taxon>Pezizomycotina</taxon>
        <taxon>Sordariomycetes</taxon>
        <taxon>Sordariomycetidae</taxon>
        <taxon>Sordariales</taxon>
        <taxon>Lasiosphaeriaceae</taxon>
        <taxon>Lasiosphaeria</taxon>
    </lineage>
</organism>
<keyword evidence="2" id="KW-0560">Oxidoreductase</keyword>
<comment type="caution">
    <text evidence="4">The sequence shown here is derived from an EMBL/GenBank/DDBJ whole genome shotgun (WGS) entry which is preliminary data.</text>
</comment>
<reference evidence="4" key="1">
    <citation type="journal article" date="2023" name="Mol. Phylogenet. Evol.">
        <title>Genome-scale phylogeny and comparative genomics of the fungal order Sordariales.</title>
        <authorList>
            <person name="Hensen N."/>
            <person name="Bonometti L."/>
            <person name="Westerberg I."/>
            <person name="Brannstrom I.O."/>
            <person name="Guillou S."/>
            <person name="Cros-Aarteil S."/>
            <person name="Calhoun S."/>
            <person name="Haridas S."/>
            <person name="Kuo A."/>
            <person name="Mondo S."/>
            <person name="Pangilinan J."/>
            <person name="Riley R."/>
            <person name="LaButti K."/>
            <person name="Andreopoulos B."/>
            <person name="Lipzen A."/>
            <person name="Chen C."/>
            <person name="Yan M."/>
            <person name="Daum C."/>
            <person name="Ng V."/>
            <person name="Clum A."/>
            <person name="Steindorff A."/>
            <person name="Ohm R.A."/>
            <person name="Martin F."/>
            <person name="Silar P."/>
            <person name="Natvig D.O."/>
            <person name="Lalanne C."/>
            <person name="Gautier V."/>
            <person name="Ament-Velasquez S.L."/>
            <person name="Kruys A."/>
            <person name="Hutchinson M.I."/>
            <person name="Powell A.J."/>
            <person name="Barry K."/>
            <person name="Miller A.N."/>
            <person name="Grigoriev I.V."/>
            <person name="Debuchy R."/>
            <person name="Gladieux P."/>
            <person name="Hiltunen Thoren M."/>
            <person name="Johannesson H."/>
        </authorList>
    </citation>
    <scope>NUCLEOTIDE SEQUENCE</scope>
    <source>
        <strain evidence="4">CBS 958.72</strain>
    </source>
</reference>
<reference evidence="4" key="2">
    <citation type="submission" date="2023-06" db="EMBL/GenBank/DDBJ databases">
        <authorList>
            <consortium name="Lawrence Berkeley National Laboratory"/>
            <person name="Haridas S."/>
            <person name="Hensen N."/>
            <person name="Bonometti L."/>
            <person name="Westerberg I."/>
            <person name="Brannstrom I.O."/>
            <person name="Guillou S."/>
            <person name="Cros-Aarteil S."/>
            <person name="Calhoun S."/>
            <person name="Kuo A."/>
            <person name="Mondo S."/>
            <person name="Pangilinan J."/>
            <person name="Riley R."/>
            <person name="Labutti K."/>
            <person name="Andreopoulos B."/>
            <person name="Lipzen A."/>
            <person name="Chen C."/>
            <person name="Yanf M."/>
            <person name="Daum C."/>
            <person name="Ng V."/>
            <person name="Clum A."/>
            <person name="Steindorff A."/>
            <person name="Ohm R."/>
            <person name="Martin F."/>
            <person name="Silar P."/>
            <person name="Natvig D."/>
            <person name="Lalanne C."/>
            <person name="Gautier V."/>
            <person name="Ament-Velasquez S.L."/>
            <person name="Kruys A."/>
            <person name="Hutchinson M.I."/>
            <person name="Powell A.J."/>
            <person name="Barry K."/>
            <person name="Miller A.N."/>
            <person name="Grigoriev I.V."/>
            <person name="Debuchy R."/>
            <person name="Gladieux P."/>
            <person name="Thoren M.H."/>
            <person name="Johannesson H."/>
        </authorList>
    </citation>
    <scope>NUCLEOTIDE SEQUENCE</scope>
    <source>
        <strain evidence="4">CBS 958.72</strain>
    </source>
</reference>
<dbReference type="Pfam" id="PF05368">
    <property type="entry name" value="NmrA"/>
    <property type="match status" value="1"/>
</dbReference>
<evidence type="ECO:0000259" key="3">
    <source>
        <dbReference type="Pfam" id="PF05368"/>
    </source>
</evidence>
<dbReference type="Gene3D" id="3.40.50.720">
    <property type="entry name" value="NAD(P)-binding Rossmann-like Domain"/>
    <property type="match status" value="1"/>
</dbReference>
<evidence type="ECO:0000256" key="1">
    <source>
        <dbReference type="ARBA" id="ARBA00022857"/>
    </source>
</evidence>